<protein>
    <submittedName>
        <fullName evidence="1">Uncharacterized protein</fullName>
    </submittedName>
</protein>
<keyword evidence="2" id="KW-1185">Reference proteome</keyword>
<reference evidence="1 2" key="1">
    <citation type="submission" date="2020-01" db="EMBL/GenBank/DDBJ databases">
        <title>Draft genome assembly of Ensifer adhaerens T173.</title>
        <authorList>
            <person name="Craig J.E."/>
            <person name="Stinchcombe J.R."/>
        </authorList>
    </citation>
    <scope>NUCLEOTIDE SEQUENCE [LARGE SCALE GENOMIC DNA]</scope>
    <source>
        <strain evidence="1 2">T173</strain>
    </source>
</reference>
<sequence length="70" mass="7894">MEILAMAYLADMTMKSRRWDEHFDPKPPGLVRRMFRRCIAAFAAHQEIQAGKNSLQTTCAAQPVGRAAQC</sequence>
<gene>
    <name evidence="1" type="ORF">GFB56_09415</name>
</gene>
<evidence type="ECO:0000313" key="2">
    <source>
        <dbReference type="Proteomes" id="UP000744980"/>
    </source>
</evidence>
<name>A0AAW4FFZ5_9HYPH</name>
<dbReference type="EMBL" id="WXFA01000004">
    <property type="protein sequence ID" value="MBM3091032.1"/>
    <property type="molecule type" value="Genomic_DNA"/>
</dbReference>
<accession>A0AAW4FFZ5</accession>
<evidence type="ECO:0000313" key="1">
    <source>
        <dbReference type="EMBL" id="MBM3091032.1"/>
    </source>
</evidence>
<comment type="caution">
    <text evidence="1">The sequence shown here is derived from an EMBL/GenBank/DDBJ whole genome shotgun (WGS) entry which is preliminary data.</text>
</comment>
<dbReference type="Proteomes" id="UP000744980">
    <property type="component" value="Unassembled WGS sequence"/>
</dbReference>
<organism evidence="1 2">
    <name type="scientific">Ensifer canadensis</name>
    <dbReference type="NCBI Taxonomy" id="555315"/>
    <lineage>
        <taxon>Bacteria</taxon>
        <taxon>Pseudomonadati</taxon>
        <taxon>Pseudomonadota</taxon>
        <taxon>Alphaproteobacteria</taxon>
        <taxon>Hyphomicrobiales</taxon>
        <taxon>Rhizobiaceae</taxon>
        <taxon>Sinorhizobium/Ensifer group</taxon>
        <taxon>Ensifer</taxon>
    </lineage>
</organism>
<dbReference type="RefSeq" id="WP_057212488.1">
    <property type="nucleotide sequence ID" value="NZ_CP083370.1"/>
</dbReference>
<proteinExistence type="predicted"/>
<dbReference type="AlphaFoldDB" id="A0AAW4FFZ5"/>